<feature type="non-terminal residue" evidence="2">
    <location>
        <position position="190"/>
    </location>
</feature>
<organism evidence="2 3">
    <name type="scientific">Hepatospora eriocheir</name>
    <dbReference type="NCBI Taxonomy" id="1081669"/>
    <lineage>
        <taxon>Eukaryota</taxon>
        <taxon>Fungi</taxon>
        <taxon>Fungi incertae sedis</taxon>
        <taxon>Microsporidia</taxon>
        <taxon>Hepatosporidae</taxon>
        <taxon>Hepatospora</taxon>
    </lineage>
</organism>
<evidence type="ECO:0000313" key="2">
    <source>
        <dbReference type="EMBL" id="ORD92902.1"/>
    </source>
</evidence>
<feature type="chain" id="PRO_5011987026" evidence="1">
    <location>
        <begin position="22"/>
        <end position="190"/>
    </location>
</feature>
<comment type="caution">
    <text evidence="2">The sequence shown here is derived from an EMBL/GenBank/DDBJ whole genome shotgun (WGS) entry which is preliminary data.</text>
</comment>
<dbReference type="VEuPathDB" id="MicrosporidiaDB:HERIO_293"/>
<evidence type="ECO:0000256" key="1">
    <source>
        <dbReference type="SAM" id="SignalP"/>
    </source>
</evidence>
<evidence type="ECO:0000313" key="3">
    <source>
        <dbReference type="Proteomes" id="UP000192501"/>
    </source>
</evidence>
<gene>
    <name evidence="2" type="ORF">A0H76_3074</name>
</gene>
<dbReference type="VEuPathDB" id="MicrosporidiaDB:A0H76_3074"/>
<dbReference type="AlphaFoldDB" id="A0A1X0Q5K7"/>
<name>A0A1X0Q5K7_9MICR</name>
<sequence>MINIFLIALLCCTSEENTVTSDHPINNHVNVEENNADTIAKLILNSNKKVNEINNYIVCVVYESDLYKFLRTEKKIVIHAISIIKKEENTGDYLFFNHYEKVQLKKLFSTDINLEKLQTYNVFLNYIFSFFRIEKRLRNSYHLSFHVKNYRKNILRDEIFKSLDEAYVICLRYGIFINFNLINPRNVIFN</sequence>
<protein>
    <submittedName>
        <fullName evidence="2">Uncharacterized protein</fullName>
    </submittedName>
</protein>
<feature type="signal peptide" evidence="1">
    <location>
        <begin position="1"/>
        <end position="21"/>
    </location>
</feature>
<reference evidence="2 3" key="1">
    <citation type="journal article" date="2017" name="Environ. Microbiol.">
        <title>Decay of the glycolytic pathway and adaptation to intranuclear parasitism within Enterocytozoonidae microsporidia.</title>
        <authorList>
            <person name="Wiredu Boakye D."/>
            <person name="Jaroenlak P."/>
            <person name="Prachumwat A."/>
            <person name="Williams T.A."/>
            <person name="Bateman K.S."/>
            <person name="Itsathitphaisarn O."/>
            <person name="Sritunyalucksana K."/>
            <person name="Paszkiewicz K.H."/>
            <person name="Moore K.A."/>
            <person name="Stentiford G.D."/>
            <person name="Williams B.A."/>
        </authorList>
    </citation>
    <scope>NUCLEOTIDE SEQUENCE [LARGE SCALE GENOMIC DNA]</scope>
    <source>
        <strain evidence="3">canceri</strain>
    </source>
</reference>
<accession>A0A1X0Q5K7</accession>
<keyword evidence="1" id="KW-0732">Signal</keyword>
<proteinExistence type="predicted"/>
<dbReference type="Proteomes" id="UP000192501">
    <property type="component" value="Unassembled WGS sequence"/>
</dbReference>
<dbReference type="EMBL" id="LTAI01002186">
    <property type="protein sequence ID" value="ORD92902.1"/>
    <property type="molecule type" value="Genomic_DNA"/>
</dbReference>